<dbReference type="AlphaFoldDB" id="A0A9D7S790"/>
<sequence length="754" mass="87416">MEVKSTEAQFVLKFINQTNRSVFLTGKAGTGKTTLLKEIIQSTHKNTIVVAPTGIAALNAGGVTIHSMFQLPFGGFIPERNVTDIFPEHLRFENKDTILRHFKMSGIKKSVIQNIDLLIIDEVSMLRSDLLEAMNFVMQKIRKNNSVFGGVQILFIGDLLQLPPVIRQDEWQVLKKYYTGKFFFHAPIIQQNPPLYIELSKVFRQSDDTFIRILNNLRNNHISQLDVDVLNQYVQTNFDLKKSIGYIILTTHNVKADAINSQALLNLNGEAKTYKAQIIDDFPDKMFPMDSNLELKVGAQIMFLKNDSSIEKNYFNGKMGIIKSLSDQEILVYFPEEMKTIEVEPYIWENIRYRVDDMTKEIIEEVIGTFTQYPIKLAWAITVHKSQGLTFDKAALDVSEVFAPGQAYVALSRLRSLGGLILLSKMQMNGITNDHDVMDYASNKTPTEILQNMLQVETKIFIHQYLNNSFQWKPIVQEWKNHINNYVEETIKSEKSKHKKWAVQMLNQWSELLEPASKFIFQLDHIFQSEPIALNFLNTRLNAAYTYFFNKLDPIVDEILSKLEYLKGVKKVKEYYAELQILEELQMNAVLRLMKAKLLIESMVDGKTISKENLNSDEIKNYKFNKLVQIKERKKQDNPDYFEDTNYYEKNKKSKEIKKPSHIITYELWQQKISFDDIALIRKLTPQTISNHLAKLIESDIMLLSDVLPADKIRDLSMSFKDFNGITLSEIKEKYGDQFTWDELRLYKASLKKD</sequence>
<dbReference type="InterPro" id="IPR010285">
    <property type="entry name" value="DNA_helicase_pif1-like_DEAD"/>
</dbReference>
<protein>
    <submittedName>
        <fullName evidence="2">AAA family ATPase</fullName>
    </submittedName>
</protein>
<dbReference type="InterPro" id="IPR003593">
    <property type="entry name" value="AAA+_ATPase"/>
</dbReference>
<proteinExistence type="predicted"/>
<evidence type="ECO:0000259" key="1">
    <source>
        <dbReference type="SMART" id="SM00382"/>
    </source>
</evidence>
<evidence type="ECO:0000313" key="2">
    <source>
        <dbReference type="EMBL" id="MBK9716669.1"/>
    </source>
</evidence>
<feature type="domain" description="AAA+ ATPase" evidence="1">
    <location>
        <begin position="18"/>
        <end position="270"/>
    </location>
</feature>
<accession>A0A9D7S790</accession>
<evidence type="ECO:0000313" key="3">
    <source>
        <dbReference type="Proteomes" id="UP000808349"/>
    </source>
</evidence>
<reference evidence="2 3" key="1">
    <citation type="submission" date="2020-10" db="EMBL/GenBank/DDBJ databases">
        <title>Connecting structure to function with the recovery of over 1000 high-quality activated sludge metagenome-assembled genomes encoding full-length rRNA genes using long-read sequencing.</title>
        <authorList>
            <person name="Singleton C.M."/>
            <person name="Petriglieri F."/>
            <person name="Kristensen J.M."/>
            <person name="Kirkegaard R.H."/>
            <person name="Michaelsen T.Y."/>
            <person name="Andersen M.H."/>
            <person name="Karst S.M."/>
            <person name="Dueholm M.S."/>
            <person name="Nielsen P.H."/>
            <person name="Albertsen M."/>
        </authorList>
    </citation>
    <scope>NUCLEOTIDE SEQUENCE [LARGE SCALE GENOMIC DNA]</scope>
    <source>
        <strain evidence="2">Ribe_18-Q3-R11-54_BAT3C.373</strain>
    </source>
</reference>
<dbReference type="InterPro" id="IPR027417">
    <property type="entry name" value="P-loop_NTPase"/>
</dbReference>
<comment type="caution">
    <text evidence="2">The sequence shown here is derived from an EMBL/GenBank/DDBJ whole genome shotgun (WGS) entry which is preliminary data.</text>
</comment>
<dbReference type="CDD" id="cd18809">
    <property type="entry name" value="SF1_C_RecD"/>
    <property type="match status" value="1"/>
</dbReference>
<dbReference type="Pfam" id="PF05970">
    <property type="entry name" value="PIF1"/>
    <property type="match status" value="1"/>
</dbReference>
<dbReference type="InterPro" id="IPR029491">
    <property type="entry name" value="Helicase_HTH"/>
</dbReference>
<dbReference type="Gene3D" id="1.10.10.1390">
    <property type="entry name" value="ATP-dependent DNA helicase RecQ"/>
    <property type="match status" value="1"/>
</dbReference>
<dbReference type="SMART" id="SM00382">
    <property type="entry name" value="AAA"/>
    <property type="match status" value="1"/>
</dbReference>
<dbReference type="Gene3D" id="2.30.30.940">
    <property type="match status" value="1"/>
</dbReference>
<organism evidence="2 3">
    <name type="scientific">Candidatus Defluviibacterium haderslevense</name>
    <dbReference type="NCBI Taxonomy" id="2981993"/>
    <lineage>
        <taxon>Bacteria</taxon>
        <taxon>Pseudomonadati</taxon>
        <taxon>Bacteroidota</taxon>
        <taxon>Saprospiria</taxon>
        <taxon>Saprospirales</taxon>
        <taxon>Saprospiraceae</taxon>
        <taxon>Candidatus Defluviibacterium</taxon>
    </lineage>
</organism>
<dbReference type="Pfam" id="PF14493">
    <property type="entry name" value="HTH_40"/>
    <property type="match status" value="1"/>
</dbReference>
<dbReference type="GO" id="GO:0000723">
    <property type="term" value="P:telomere maintenance"/>
    <property type="evidence" value="ECO:0007669"/>
    <property type="project" value="InterPro"/>
</dbReference>
<name>A0A9D7S790_9BACT</name>
<dbReference type="SUPFAM" id="SSF52540">
    <property type="entry name" value="P-loop containing nucleoside triphosphate hydrolases"/>
    <property type="match status" value="2"/>
</dbReference>
<dbReference type="PANTHER" id="PTHR47642">
    <property type="entry name" value="ATP-DEPENDENT DNA HELICASE"/>
    <property type="match status" value="1"/>
</dbReference>
<dbReference type="PANTHER" id="PTHR47642:SF7">
    <property type="entry name" value="ATP-DEPENDENT DNA HELICASE PIF1"/>
    <property type="match status" value="1"/>
</dbReference>
<dbReference type="GO" id="GO:0003678">
    <property type="term" value="F:DNA helicase activity"/>
    <property type="evidence" value="ECO:0007669"/>
    <property type="project" value="InterPro"/>
</dbReference>
<dbReference type="Gene3D" id="3.40.50.300">
    <property type="entry name" value="P-loop containing nucleotide triphosphate hydrolases"/>
    <property type="match status" value="2"/>
</dbReference>
<dbReference type="FunFam" id="3.40.50.300:FF:001498">
    <property type="entry name" value="ATP-dependent DNA helicase"/>
    <property type="match status" value="1"/>
</dbReference>
<dbReference type="InterPro" id="IPR051055">
    <property type="entry name" value="PIF1_helicase"/>
</dbReference>
<dbReference type="GO" id="GO:0006281">
    <property type="term" value="P:DNA repair"/>
    <property type="evidence" value="ECO:0007669"/>
    <property type="project" value="InterPro"/>
</dbReference>
<gene>
    <name evidence="2" type="ORF">IPO85_03975</name>
</gene>
<dbReference type="EMBL" id="JADKFW010000004">
    <property type="protein sequence ID" value="MBK9716669.1"/>
    <property type="molecule type" value="Genomic_DNA"/>
</dbReference>
<dbReference type="Proteomes" id="UP000808349">
    <property type="component" value="Unassembled WGS sequence"/>
</dbReference>